<evidence type="ECO:0000259" key="4">
    <source>
        <dbReference type="Pfam" id="PF03328"/>
    </source>
</evidence>
<evidence type="ECO:0000256" key="3">
    <source>
        <dbReference type="ARBA" id="ARBA00023239"/>
    </source>
</evidence>
<dbReference type="PANTHER" id="PTHR30502">
    <property type="entry name" value="2-KETO-3-DEOXY-L-RHAMNONATE ALDOLASE"/>
    <property type="match status" value="1"/>
</dbReference>
<dbReference type="EMBL" id="FNVN01000005">
    <property type="protein sequence ID" value="SEG64872.1"/>
    <property type="molecule type" value="Genomic_DNA"/>
</dbReference>
<dbReference type="GO" id="GO:0016832">
    <property type="term" value="F:aldehyde-lyase activity"/>
    <property type="evidence" value="ECO:0007669"/>
    <property type="project" value="TreeGrafter"/>
</dbReference>
<name>A0A1H6BW50_9EURY</name>
<sequence>MRMDQSNSLRRTIEDGGIVYGARASTFSPTVIEVFGELGVDFVWLDFEHMGPSPYDSRVFEDLTRAAEAGGTELFVRLPSGDPPLIRKVLDAGVRNLLIPRVDSAEEVRKAVEATRFVYDSKPGERGKASGRSSNWGAADGYIQTEDNEVCLGVMIEKTTAVDELKDILSVPELGFVFIGPSDLSVQMGHPGEKTHPEVLETIEKITDACHEADIPTGVIKTDPDEIESAVDDGHQILRVGGDLGSIKETLGERLRTVRDDN</sequence>
<dbReference type="SUPFAM" id="SSF51621">
    <property type="entry name" value="Phosphoenolpyruvate/pyruvate domain"/>
    <property type="match status" value="1"/>
</dbReference>
<feature type="domain" description="HpcH/HpaI aldolase/citrate lyase" evidence="4">
    <location>
        <begin position="27"/>
        <end position="247"/>
    </location>
</feature>
<dbReference type="GO" id="GO:0046872">
    <property type="term" value="F:metal ion binding"/>
    <property type="evidence" value="ECO:0007669"/>
    <property type="project" value="UniProtKB-KW"/>
</dbReference>
<organism evidence="5 6">
    <name type="scientific">Halobellus limi</name>
    <dbReference type="NCBI Taxonomy" id="699433"/>
    <lineage>
        <taxon>Archaea</taxon>
        <taxon>Methanobacteriati</taxon>
        <taxon>Methanobacteriota</taxon>
        <taxon>Stenosarchaea group</taxon>
        <taxon>Halobacteria</taxon>
        <taxon>Halobacteriales</taxon>
        <taxon>Haloferacaceae</taxon>
        <taxon>Halobellus</taxon>
    </lineage>
</organism>
<gene>
    <name evidence="5" type="ORF">SAMN04488133_3080</name>
</gene>
<keyword evidence="6" id="KW-1185">Reference proteome</keyword>
<evidence type="ECO:0000313" key="6">
    <source>
        <dbReference type="Proteomes" id="UP000236740"/>
    </source>
</evidence>
<dbReference type="GO" id="GO:0005737">
    <property type="term" value="C:cytoplasm"/>
    <property type="evidence" value="ECO:0007669"/>
    <property type="project" value="TreeGrafter"/>
</dbReference>
<dbReference type="AlphaFoldDB" id="A0A1H6BW50"/>
<dbReference type="InterPro" id="IPR040442">
    <property type="entry name" value="Pyrv_kinase-like_dom_sf"/>
</dbReference>
<dbReference type="InterPro" id="IPR005000">
    <property type="entry name" value="Aldolase/citrate-lyase_domain"/>
</dbReference>
<comment type="similarity">
    <text evidence="1">Belongs to the HpcH/HpaI aldolase family.</text>
</comment>
<keyword evidence="2" id="KW-0479">Metal-binding</keyword>
<dbReference type="InterPro" id="IPR015813">
    <property type="entry name" value="Pyrv/PenolPyrv_kinase-like_dom"/>
</dbReference>
<accession>A0A1H6BW50</accession>
<evidence type="ECO:0000256" key="1">
    <source>
        <dbReference type="ARBA" id="ARBA00005568"/>
    </source>
</evidence>
<dbReference type="Proteomes" id="UP000236740">
    <property type="component" value="Unassembled WGS sequence"/>
</dbReference>
<dbReference type="Pfam" id="PF03328">
    <property type="entry name" value="HpcH_HpaI"/>
    <property type="match status" value="1"/>
</dbReference>
<dbReference type="InterPro" id="IPR050251">
    <property type="entry name" value="HpcH-HpaI_aldolase"/>
</dbReference>
<keyword evidence="3" id="KW-0456">Lyase</keyword>
<evidence type="ECO:0000256" key="2">
    <source>
        <dbReference type="ARBA" id="ARBA00022723"/>
    </source>
</evidence>
<proteinExistence type="inferred from homology"/>
<evidence type="ECO:0000313" key="5">
    <source>
        <dbReference type="EMBL" id="SEG64872.1"/>
    </source>
</evidence>
<dbReference type="Gene3D" id="3.20.20.60">
    <property type="entry name" value="Phosphoenolpyruvate-binding domains"/>
    <property type="match status" value="1"/>
</dbReference>
<protein>
    <submittedName>
        <fullName evidence="5">2-dehydro-3-deoxyglucarate aldolase</fullName>
    </submittedName>
</protein>
<reference evidence="5 6" key="1">
    <citation type="submission" date="2016-10" db="EMBL/GenBank/DDBJ databases">
        <authorList>
            <person name="de Groot N.N."/>
        </authorList>
    </citation>
    <scope>NUCLEOTIDE SEQUENCE [LARGE SCALE GENOMIC DNA]</scope>
    <source>
        <strain evidence="5 6">CGMCC 1.10331</strain>
    </source>
</reference>
<dbReference type="PANTHER" id="PTHR30502:SF0">
    <property type="entry name" value="PHOSPHOENOLPYRUVATE CARBOXYLASE FAMILY PROTEIN"/>
    <property type="match status" value="1"/>
</dbReference>